<dbReference type="Proteomes" id="UP000204235">
    <property type="component" value="Segment"/>
</dbReference>
<reference evidence="1 2" key="1">
    <citation type="journal article" date="2014" name="FEMS Microbiol. Lett.">
        <title>The genome of the Erwinia amylovora phage PhiEaH1 reveals greater diversity and broadens the applicability of phages for the treatment of fire blight.</title>
        <authorList>
            <person name="Meczker K."/>
            <person name="Domotor D."/>
            <person name="Vass J."/>
            <person name="Rakhely G."/>
            <person name="Schneider G."/>
            <person name="Kovacs T."/>
        </authorList>
    </citation>
    <scope>NUCLEOTIDE SEQUENCE [LARGE SCALE GENOMIC DNA]</scope>
</reference>
<dbReference type="GeneID" id="18500994"/>
<proteinExistence type="predicted"/>
<evidence type="ECO:0000313" key="1">
    <source>
        <dbReference type="EMBL" id="AGX01817.1"/>
    </source>
</evidence>
<accession>W8CZE4</accession>
<organism evidence="1 2">
    <name type="scientific">Erwinia phage PhiEaH1</name>
    <dbReference type="NCBI Taxonomy" id="1401669"/>
    <lineage>
        <taxon>Viruses</taxon>
        <taxon>Duplodnaviria</taxon>
        <taxon>Heunggongvirae</taxon>
        <taxon>Uroviricota</taxon>
        <taxon>Caudoviricetes</taxon>
        <taxon>Chimalliviridae</taxon>
        <taxon>Iapetusvirus</taxon>
        <taxon>Iapetusvirus EaH1</taxon>
    </lineage>
</organism>
<dbReference type="RefSeq" id="YP_009010148.1">
    <property type="nucleotide sequence ID" value="NC_023610.1"/>
</dbReference>
<evidence type="ECO:0000313" key="2">
    <source>
        <dbReference type="Proteomes" id="UP000204235"/>
    </source>
</evidence>
<keyword evidence="2" id="KW-1185">Reference proteome</keyword>
<sequence>MQCTFPTDMVINNNGGDSVKHPVLIMVVFPFVRNELN</sequence>
<protein>
    <submittedName>
        <fullName evidence="1">Uncharacterized protein</fullName>
    </submittedName>
</protein>
<dbReference type="KEGG" id="vg:18500994"/>
<dbReference type="EMBL" id="KF623294">
    <property type="protein sequence ID" value="AGX01817.1"/>
    <property type="molecule type" value="Genomic_DNA"/>
</dbReference>
<name>W8CZE4_9CAUD</name>